<keyword evidence="2 6" id="KW-0560">Oxidoreductase</keyword>
<dbReference type="InterPro" id="IPR016161">
    <property type="entry name" value="Ald_DH/histidinol_DH"/>
</dbReference>
<protein>
    <recommendedName>
        <fullName evidence="3">aldehyde dehydrogenase (NAD(+))</fullName>
        <ecNumber evidence="3">1.2.1.3</ecNumber>
    </recommendedName>
</protein>
<dbReference type="EC" id="1.2.1.3" evidence="3"/>
<evidence type="ECO:0000313" key="8">
    <source>
        <dbReference type="EMBL" id="KAF2259435.1"/>
    </source>
</evidence>
<dbReference type="InterPro" id="IPR029510">
    <property type="entry name" value="Ald_DH_CS_GLU"/>
</dbReference>
<dbReference type="OrthoDB" id="310895at2759"/>
<name>A0A9P4K3F5_9PLEO</name>
<evidence type="ECO:0000256" key="1">
    <source>
        <dbReference type="ARBA" id="ARBA00009986"/>
    </source>
</evidence>
<dbReference type="AlphaFoldDB" id="A0A9P4K3F5"/>
<proteinExistence type="inferred from homology"/>
<dbReference type="InterPro" id="IPR016162">
    <property type="entry name" value="Ald_DH_N"/>
</dbReference>
<gene>
    <name evidence="8" type="ORF">CC78DRAFT_475467</name>
</gene>
<dbReference type="EMBL" id="ML986709">
    <property type="protein sequence ID" value="KAF2259435.1"/>
    <property type="molecule type" value="Genomic_DNA"/>
</dbReference>
<feature type="active site" evidence="5">
    <location>
        <position position="251"/>
    </location>
</feature>
<evidence type="ECO:0000256" key="6">
    <source>
        <dbReference type="RuleBase" id="RU003345"/>
    </source>
</evidence>
<feature type="domain" description="Aldehyde dehydrogenase" evidence="7">
    <location>
        <begin position="32"/>
        <end position="473"/>
    </location>
</feature>
<dbReference type="Gene3D" id="3.40.605.10">
    <property type="entry name" value="Aldehyde Dehydrogenase, Chain A, domain 1"/>
    <property type="match status" value="1"/>
</dbReference>
<dbReference type="Proteomes" id="UP000800093">
    <property type="component" value="Unassembled WGS sequence"/>
</dbReference>
<dbReference type="PROSITE" id="PS00687">
    <property type="entry name" value="ALDEHYDE_DEHYDR_GLU"/>
    <property type="match status" value="1"/>
</dbReference>
<dbReference type="InterPro" id="IPR016163">
    <property type="entry name" value="Ald_DH_C"/>
</dbReference>
<dbReference type="CDD" id="cd07106">
    <property type="entry name" value="ALDH_AldA-AAD23400"/>
    <property type="match status" value="1"/>
</dbReference>
<dbReference type="FunFam" id="3.40.605.10:FF:000007">
    <property type="entry name" value="NAD/NADP-dependent betaine aldehyde dehydrogenase"/>
    <property type="match status" value="1"/>
</dbReference>
<comment type="similarity">
    <text evidence="1 6">Belongs to the aldehyde dehydrogenase family.</text>
</comment>
<comment type="catalytic activity">
    <reaction evidence="4">
        <text>an aldehyde + NAD(+) + H2O = a carboxylate + NADH + 2 H(+)</text>
        <dbReference type="Rhea" id="RHEA:16185"/>
        <dbReference type="ChEBI" id="CHEBI:15377"/>
        <dbReference type="ChEBI" id="CHEBI:15378"/>
        <dbReference type="ChEBI" id="CHEBI:17478"/>
        <dbReference type="ChEBI" id="CHEBI:29067"/>
        <dbReference type="ChEBI" id="CHEBI:57540"/>
        <dbReference type="ChEBI" id="CHEBI:57945"/>
        <dbReference type="EC" id="1.2.1.3"/>
    </reaction>
</comment>
<dbReference type="PANTHER" id="PTHR11699">
    <property type="entry name" value="ALDEHYDE DEHYDROGENASE-RELATED"/>
    <property type="match status" value="1"/>
</dbReference>
<organism evidence="8 9">
    <name type="scientific">Lojkania enalia</name>
    <dbReference type="NCBI Taxonomy" id="147567"/>
    <lineage>
        <taxon>Eukaryota</taxon>
        <taxon>Fungi</taxon>
        <taxon>Dikarya</taxon>
        <taxon>Ascomycota</taxon>
        <taxon>Pezizomycotina</taxon>
        <taxon>Dothideomycetes</taxon>
        <taxon>Pleosporomycetidae</taxon>
        <taxon>Pleosporales</taxon>
        <taxon>Pleosporales incertae sedis</taxon>
        <taxon>Lojkania</taxon>
    </lineage>
</organism>
<comment type="caution">
    <text evidence="8">The sequence shown here is derived from an EMBL/GenBank/DDBJ whole genome shotgun (WGS) entry which is preliminary data.</text>
</comment>
<dbReference type="SUPFAM" id="SSF53720">
    <property type="entry name" value="ALDH-like"/>
    <property type="match status" value="1"/>
</dbReference>
<accession>A0A9P4K3F5</accession>
<evidence type="ECO:0000256" key="4">
    <source>
        <dbReference type="ARBA" id="ARBA00049194"/>
    </source>
</evidence>
<dbReference type="Gene3D" id="3.40.309.10">
    <property type="entry name" value="Aldehyde Dehydrogenase, Chain A, domain 2"/>
    <property type="match status" value="1"/>
</dbReference>
<dbReference type="InterPro" id="IPR044086">
    <property type="entry name" value="LUC3-like"/>
</dbReference>
<evidence type="ECO:0000313" key="9">
    <source>
        <dbReference type="Proteomes" id="UP000800093"/>
    </source>
</evidence>
<dbReference type="InterPro" id="IPR015590">
    <property type="entry name" value="Aldehyde_DH_dom"/>
</dbReference>
<sequence length="481" mass="52651">MSIEKVGVDFKDNFVQIVNGKVAPTQLFRHGLNPVDKSLLTRVPMATEQDVDDAVTAGKLAFNTWSRVPDSDRKRAVLAFAAAIEEYSTELAQILTKEHGKTIAEAHHEVELLPLFLRGHAKISLHEEIVEENERRTVVTRYVPLGVVAGIVPWSFSLFLAIGKLAPALLTGNVIILKPSPFAPYSCLKLVELAQQFFPPGVVQSLSGDDNLGPWLTSHPGVNKISFTGSVATGKKVMQSASTNLTRVTLELGGNDAAIILPNIDVKSVAAKVTANAFMNMGQVCISIKRIYVHEDIYDDFRDAMVQNLAHFTIGDGSLETSTHGPLQNSKQYERMKTYLDCSKVEDWKVAAGSRIEPSLGYFIKPMIIEKPADDSWIVVEEQYGPIIPLLSWKDERDVITRANTSVMGLGASIWTNDIKKGNELAREIQAGSVWVNEHTILSPMATFGGHKQSGIGSEWGAAGMKSYCNAQTLFLAQCSS</sequence>
<dbReference type="Pfam" id="PF00171">
    <property type="entry name" value="Aldedh"/>
    <property type="match status" value="1"/>
</dbReference>
<dbReference type="GO" id="GO:0004029">
    <property type="term" value="F:aldehyde dehydrogenase (NAD+) activity"/>
    <property type="evidence" value="ECO:0007669"/>
    <property type="project" value="UniProtKB-EC"/>
</dbReference>
<reference evidence="9" key="1">
    <citation type="journal article" date="2020" name="Stud. Mycol.">
        <title>101 Dothideomycetes genomes: A test case for predicting lifestyles and emergence of pathogens.</title>
        <authorList>
            <person name="Haridas S."/>
            <person name="Albert R."/>
            <person name="Binder M."/>
            <person name="Bloem J."/>
            <person name="LaButti K."/>
            <person name="Salamov A."/>
            <person name="Andreopoulos B."/>
            <person name="Baker S."/>
            <person name="Barry K."/>
            <person name="Bills G."/>
            <person name="Bluhm B."/>
            <person name="Cannon C."/>
            <person name="Castanera R."/>
            <person name="Culley D."/>
            <person name="Daum C."/>
            <person name="Ezra D."/>
            <person name="Gonzalez J."/>
            <person name="Henrissat B."/>
            <person name="Kuo A."/>
            <person name="Liang C."/>
            <person name="Lipzen A."/>
            <person name="Lutzoni F."/>
            <person name="Magnuson J."/>
            <person name="Mondo S."/>
            <person name="Nolan M."/>
            <person name="Ohm R."/>
            <person name="Pangilinan J."/>
            <person name="Park H.-J."/>
            <person name="Ramirez L."/>
            <person name="Alfaro M."/>
            <person name="Sun H."/>
            <person name="Tritt A."/>
            <person name="Yoshinaga Y."/>
            <person name="Zwiers L.-H."/>
            <person name="Turgeon B."/>
            <person name="Goodwin S."/>
            <person name="Spatafora J."/>
            <person name="Crous P."/>
            <person name="Grigoriev I."/>
        </authorList>
    </citation>
    <scope>NUCLEOTIDE SEQUENCE [LARGE SCALE GENOMIC DNA]</scope>
    <source>
        <strain evidence="9">CBS 304.66</strain>
    </source>
</reference>
<keyword evidence="9" id="KW-1185">Reference proteome</keyword>
<evidence type="ECO:0000259" key="7">
    <source>
        <dbReference type="Pfam" id="PF00171"/>
    </source>
</evidence>
<evidence type="ECO:0000256" key="5">
    <source>
        <dbReference type="PROSITE-ProRule" id="PRU10007"/>
    </source>
</evidence>
<evidence type="ECO:0000256" key="3">
    <source>
        <dbReference type="ARBA" id="ARBA00024226"/>
    </source>
</evidence>
<evidence type="ECO:0000256" key="2">
    <source>
        <dbReference type="ARBA" id="ARBA00023002"/>
    </source>
</evidence>